<comment type="caution">
    <text evidence="2">The sequence shown here is derived from an EMBL/GenBank/DDBJ whole genome shotgun (WGS) entry which is preliminary data.</text>
</comment>
<feature type="domain" description="Histone deacetylase" evidence="1">
    <location>
        <begin position="2"/>
        <end position="76"/>
    </location>
</feature>
<protein>
    <submittedName>
        <fullName evidence="2">Histone deacetylase-like protein</fullName>
    </submittedName>
</protein>
<accession>A0A4V2RT22</accession>
<reference evidence="2 3" key="1">
    <citation type="submission" date="2019-03" db="EMBL/GenBank/DDBJ databases">
        <title>Freshwater and sediment microbial communities from various areas in North America, analyzing microbe dynamics in response to fracking.</title>
        <authorList>
            <person name="Lamendella R."/>
        </authorList>
    </citation>
    <scope>NUCLEOTIDE SEQUENCE [LARGE SCALE GENOMIC DNA]</scope>
    <source>
        <strain evidence="2 3">74A</strain>
    </source>
</reference>
<evidence type="ECO:0000259" key="1">
    <source>
        <dbReference type="Pfam" id="PF00850"/>
    </source>
</evidence>
<proteinExistence type="predicted"/>
<dbReference type="Pfam" id="PF00850">
    <property type="entry name" value="Hist_deacetyl"/>
    <property type="match status" value="1"/>
</dbReference>
<dbReference type="EMBL" id="SLWF01000002">
    <property type="protein sequence ID" value="TCN90214.1"/>
    <property type="molecule type" value="Genomic_DNA"/>
</dbReference>
<dbReference type="InterPro" id="IPR037138">
    <property type="entry name" value="His_deacetylse_dom_sf"/>
</dbReference>
<sequence>MASLQHTLLLILQRHQPQLIFYDAGVDVRQDNELGLLALTVQDIYQRYKWILHLATTMEIPIVCVSGGGYCRDILQLVSGHSQLYFGATECFAN</sequence>
<dbReference type="Proteomes" id="UP000294832">
    <property type="component" value="Unassembled WGS sequence"/>
</dbReference>
<dbReference type="InterPro" id="IPR023696">
    <property type="entry name" value="Ureohydrolase_dom_sf"/>
</dbReference>
<dbReference type="InterPro" id="IPR023801">
    <property type="entry name" value="His_deacetylse_dom"/>
</dbReference>
<organism evidence="2 3">
    <name type="scientific">Shewanella fodinae</name>
    <dbReference type="NCBI Taxonomy" id="552357"/>
    <lineage>
        <taxon>Bacteria</taxon>
        <taxon>Pseudomonadati</taxon>
        <taxon>Pseudomonadota</taxon>
        <taxon>Gammaproteobacteria</taxon>
        <taxon>Alteromonadales</taxon>
        <taxon>Shewanellaceae</taxon>
        <taxon>Shewanella</taxon>
    </lineage>
</organism>
<evidence type="ECO:0000313" key="2">
    <source>
        <dbReference type="EMBL" id="TCN90214.1"/>
    </source>
</evidence>
<dbReference type="SUPFAM" id="SSF52768">
    <property type="entry name" value="Arginase/deacetylase"/>
    <property type="match status" value="1"/>
</dbReference>
<gene>
    <name evidence="2" type="ORF">EDC91_102126</name>
</gene>
<evidence type="ECO:0000313" key="3">
    <source>
        <dbReference type="Proteomes" id="UP000294832"/>
    </source>
</evidence>
<name>A0A4V2RT22_9GAMM</name>
<keyword evidence="3" id="KW-1185">Reference proteome</keyword>
<dbReference type="Gene3D" id="3.40.800.20">
    <property type="entry name" value="Histone deacetylase domain"/>
    <property type="match status" value="1"/>
</dbReference>
<dbReference type="AlphaFoldDB" id="A0A4V2RT22"/>